<dbReference type="Proteomes" id="UP000008916">
    <property type="component" value="Chromosome"/>
</dbReference>
<keyword evidence="1" id="KW-0472">Membrane</keyword>
<dbReference type="RefSeq" id="WP_013473200.1">
    <property type="nucleotide sequence ID" value="NC_014814.1"/>
</dbReference>
<name>E6TPJ1_MYCSR</name>
<dbReference type="AlphaFoldDB" id="E6TPJ1"/>
<gene>
    <name evidence="2" type="ordered locus">Mspyr1_52140</name>
</gene>
<feature type="transmembrane region" description="Helical" evidence="1">
    <location>
        <begin position="82"/>
        <end position="103"/>
    </location>
</feature>
<dbReference type="KEGG" id="msp:Mspyr1_52140"/>
<reference evidence="2 3" key="1">
    <citation type="journal article" date="2011" name="Stand. Genomic Sci.">
        <title>Complete genome sequence of Mycobacterium sp. strain (Spyr1) and reclassification to Mycobacterium gilvum Spyr1.</title>
        <authorList>
            <person name="Kallimanis A."/>
            <person name="Karabika E."/>
            <person name="Mavromatis K."/>
            <person name="Lapidus A."/>
            <person name="Labutti K.M."/>
            <person name="Liolios K."/>
            <person name="Ivanova N."/>
            <person name="Goodwin L."/>
            <person name="Woyke T."/>
            <person name="Velentzas A.D."/>
            <person name="Perisynakis A."/>
            <person name="Ouzounis C.C."/>
            <person name="Kyrpides N.C."/>
            <person name="Koukkou A.I."/>
            <person name="Drainas C."/>
        </authorList>
    </citation>
    <scope>NUCLEOTIDE SEQUENCE [LARGE SCALE GENOMIC DNA]</scope>
    <source>
        <strain evidence="3">DSM 45189 / LMG 24558 / Spyr1</strain>
    </source>
</reference>
<accession>E6TPJ1</accession>
<evidence type="ECO:0000256" key="1">
    <source>
        <dbReference type="SAM" id="Phobius"/>
    </source>
</evidence>
<evidence type="ECO:0000313" key="2">
    <source>
        <dbReference type="EMBL" id="ADU01741.1"/>
    </source>
</evidence>
<evidence type="ECO:0008006" key="4">
    <source>
        <dbReference type="Google" id="ProtNLM"/>
    </source>
</evidence>
<dbReference type="HOGENOM" id="CLU_1914775_0_0_11"/>
<keyword evidence="1" id="KW-0812">Transmembrane</keyword>
<sequence>MRETADDAWTPFTVGLPQWTAATRLRGRHALVRTVDRVEAAVLVLVCAIAVIALPVAGAIGTELYDSMSHSHAGAQAATGGVVIWAGTTLAAVTVFLVARALCNRVREARWDSGLRNLADSEDGSAHNQNGQ</sequence>
<keyword evidence="1" id="KW-1133">Transmembrane helix</keyword>
<dbReference type="EMBL" id="CP002385">
    <property type="protein sequence ID" value="ADU01741.1"/>
    <property type="molecule type" value="Genomic_DNA"/>
</dbReference>
<organism evidence="2 3">
    <name type="scientific">Mycolicibacterium gilvum (strain DSM 45189 / LMG 24558 / Spyr1)</name>
    <name type="common">Mycobacterium gilvum</name>
    <dbReference type="NCBI Taxonomy" id="278137"/>
    <lineage>
        <taxon>Bacteria</taxon>
        <taxon>Bacillati</taxon>
        <taxon>Actinomycetota</taxon>
        <taxon>Actinomycetes</taxon>
        <taxon>Mycobacteriales</taxon>
        <taxon>Mycobacteriaceae</taxon>
        <taxon>Mycolicibacterium</taxon>
    </lineage>
</organism>
<feature type="transmembrane region" description="Helical" evidence="1">
    <location>
        <begin position="40"/>
        <end position="62"/>
    </location>
</feature>
<evidence type="ECO:0000313" key="3">
    <source>
        <dbReference type="Proteomes" id="UP000008916"/>
    </source>
</evidence>
<proteinExistence type="predicted"/>
<protein>
    <recommendedName>
        <fullName evidence="4">Transmembrane protein</fullName>
    </recommendedName>
</protein>
<keyword evidence="3" id="KW-1185">Reference proteome</keyword>